<dbReference type="PROSITE" id="PS51186">
    <property type="entry name" value="GNAT"/>
    <property type="match status" value="1"/>
</dbReference>
<dbReference type="InterPro" id="IPR039840">
    <property type="entry name" value="NAA80"/>
</dbReference>
<proteinExistence type="predicted"/>
<dbReference type="Proteomes" id="UP000183832">
    <property type="component" value="Unassembled WGS sequence"/>
</dbReference>
<feature type="domain" description="N-acetyltransferase" evidence="1">
    <location>
        <begin position="67"/>
        <end position="213"/>
    </location>
</feature>
<evidence type="ECO:0000313" key="3">
    <source>
        <dbReference type="Proteomes" id="UP000183832"/>
    </source>
</evidence>
<organism evidence="2 3">
    <name type="scientific">Clunio marinus</name>
    <dbReference type="NCBI Taxonomy" id="568069"/>
    <lineage>
        <taxon>Eukaryota</taxon>
        <taxon>Metazoa</taxon>
        <taxon>Ecdysozoa</taxon>
        <taxon>Arthropoda</taxon>
        <taxon>Hexapoda</taxon>
        <taxon>Insecta</taxon>
        <taxon>Pterygota</taxon>
        <taxon>Neoptera</taxon>
        <taxon>Endopterygota</taxon>
        <taxon>Diptera</taxon>
        <taxon>Nematocera</taxon>
        <taxon>Chironomoidea</taxon>
        <taxon>Chironomidae</taxon>
        <taxon>Clunio</taxon>
    </lineage>
</organism>
<dbReference type="Gene3D" id="3.40.630.30">
    <property type="match status" value="1"/>
</dbReference>
<sequence>MCFISYWTGNATKNGLSGRKIKKKKIIKEQLIQKYYKVVAIHKRQDLLDDTIRLINSHWPKSRSERLSILGASKDDLPISLIVTFKEKLCDDSEESKSLSFNEILLEAQEIIPTKVLGHLRLVPVPADEKACFIESMVVHRDYRGNGIGSFFIQEAEKFCEEVLHLKSIFLSTYDSGEFYMKIGFQLTKAICVYGNGELNTVTKKIFLKKELNYVEPEEVEEVIVDTYDPNKDYNYKQQQLIESDVILSGFPFKLQQPKGIVGKLCELIDFPSSAIRYFYMFEFANRKSGERSFHMIISTYSIEIKNELMTKLDNFGVLCFQNFFDKPVNEYDNTLITHQRRYTNLNYAISKIMQELLEDSFISEFKYENFQFRAKQCDEWIVVRNLEVIEQIKTVRLPENIIDKETGEWDFIEEEDKVEKNLRKLREHFKMKVNEDWWPSVRRPSEIILEHFD</sequence>
<dbReference type="GO" id="GO:0005737">
    <property type="term" value="C:cytoplasm"/>
    <property type="evidence" value="ECO:0007669"/>
    <property type="project" value="TreeGrafter"/>
</dbReference>
<evidence type="ECO:0000259" key="1">
    <source>
        <dbReference type="PROSITE" id="PS51186"/>
    </source>
</evidence>
<dbReference type="SUPFAM" id="SSF55729">
    <property type="entry name" value="Acyl-CoA N-acyltransferases (Nat)"/>
    <property type="match status" value="1"/>
</dbReference>
<protein>
    <submittedName>
        <fullName evidence="2">CLUMA_CG008131, isoform A</fullName>
    </submittedName>
</protein>
<evidence type="ECO:0000313" key="2">
    <source>
        <dbReference type="EMBL" id="CRK94631.1"/>
    </source>
</evidence>
<dbReference type="PANTHER" id="PTHR13538:SF4">
    <property type="entry name" value="N-ALPHA-ACETYLTRANSFERASE 80"/>
    <property type="match status" value="1"/>
</dbReference>
<dbReference type="PANTHER" id="PTHR13538">
    <property type="entry name" value="N-ACETYLTRANSFERASE 6"/>
    <property type="match status" value="1"/>
</dbReference>
<dbReference type="GO" id="GO:1905502">
    <property type="term" value="F:acetyl-CoA binding"/>
    <property type="evidence" value="ECO:0007669"/>
    <property type="project" value="TreeGrafter"/>
</dbReference>
<keyword evidence="3" id="KW-1185">Reference proteome</keyword>
<dbReference type="GO" id="GO:0008080">
    <property type="term" value="F:N-acetyltransferase activity"/>
    <property type="evidence" value="ECO:0007669"/>
    <property type="project" value="InterPro"/>
</dbReference>
<reference evidence="2 3" key="1">
    <citation type="submission" date="2015-04" db="EMBL/GenBank/DDBJ databases">
        <authorList>
            <person name="Syromyatnikov M.Y."/>
            <person name="Popov V.N."/>
        </authorList>
    </citation>
    <scope>NUCLEOTIDE SEQUENCE [LARGE SCALE GENOMIC DNA]</scope>
</reference>
<dbReference type="Pfam" id="PF00583">
    <property type="entry name" value="Acetyltransf_1"/>
    <property type="match status" value="1"/>
</dbReference>
<dbReference type="InterPro" id="IPR016181">
    <property type="entry name" value="Acyl_CoA_acyltransferase"/>
</dbReference>
<dbReference type="EMBL" id="CVRI01000039">
    <property type="protein sequence ID" value="CRK94631.1"/>
    <property type="molecule type" value="Genomic_DNA"/>
</dbReference>
<name>A0A1J1I2Q4_9DIPT</name>
<gene>
    <name evidence="2" type="ORF">CLUMA_CG008131</name>
</gene>
<dbReference type="OrthoDB" id="329272at2759"/>
<dbReference type="AlphaFoldDB" id="A0A1J1I2Q4"/>
<accession>A0A1J1I2Q4</accession>
<dbReference type="InterPro" id="IPR000182">
    <property type="entry name" value="GNAT_dom"/>
</dbReference>
<dbReference type="CDD" id="cd04301">
    <property type="entry name" value="NAT_SF"/>
    <property type="match status" value="1"/>
</dbReference>